<evidence type="ECO:0000256" key="1">
    <source>
        <dbReference type="ARBA" id="ARBA00005254"/>
    </source>
</evidence>
<dbReference type="Proteomes" id="UP000564885">
    <property type="component" value="Unassembled WGS sequence"/>
</dbReference>
<evidence type="ECO:0000256" key="2">
    <source>
        <dbReference type="ARBA" id="ARBA00023239"/>
    </source>
</evidence>
<dbReference type="SUPFAM" id="SSF52096">
    <property type="entry name" value="ClpP/crotonase"/>
    <property type="match status" value="1"/>
</dbReference>
<evidence type="ECO:0000313" key="4">
    <source>
        <dbReference type="EMBL" id="NNM73477.1"/>
    </source>
</evidence>
<dbReference type="GO" id="GO:0006635">
    <property type="term" value="P:fatty acid beta-oxidation"/>
    <property type="evidence" value="ECO:0007669"/>
    <property type="project" value="TreeGrafter"/>
</dbReference>
<keyword evidence="5" id="KW-1185">Reference proteome</keyword>
<gene>
    <name evidence="4" type="ORF">HJG44_13900</name>
</gene>
<sequence length="266" mass="27733">MGADFSIGTIGLAVEGALATITLDQPARHNAMSLAMWRELPERVEAAVADERVRAILVTGAGERAFCAGADISEFGENRSGPDAAAAYDRAVHAAIDALRTAAKPTIAAIRGICFGGGLEIALCCDLRIASAGARFRLPAARLGLGYAYEGVALLADRLGAGAAAEILFTAAILDAEEARRAGIVGRVFAEESFASDAAAYAASVTRNAPLVLKALKLGLLEHAKPAGERDFALLQAAVSACSASEDYREGQAAFRERREPRFTGR</sequence>
<comment type="caution">
    <text evidence="4">The sequence shown here is derived from an EMBL/GenBank/DDBJ whole genome shotgun (WGS) entry which is preliminary data.</text>
</comment>
<organism evidence="4 5">
    <name type="scientific">Enterovirga aerilata</name>
    <dbReference type="NCBI Taxonomy" id="2730920"/>
    <lineage>
        <taxon>Bacteria</taxon>
        <taxon>Pseudomonadati</taxon>
        <taxon>Pseudomonadota</taxon>
        <taxon>Alphaproteobacteria</taxon>
        <taxon>Hyphomicrobiales</taxon>
        <taxon>Methylobacteriaceae</taxon>
        <taxon>Enterovirga</taxon>
    </lineage>
</organism>
<dbReference type="PROSITE" id="PS00166">
    <property type="entry name" value="ENOYL_COA_HYDRATASE"/>
    <property type="match status" value="1"/>
</dbReference>
<name>A0A849IBX4_9HYPH</name>
<dbReference type="EC" id="4.2.1.17" evidence="4"/>
<evidence type="ECO:0000313" key="5">
    <source>
        <dbReference type="Proteomes" id="UP000564885"/>
    </source>
</evidence>
<comment type="similarity">
    <text evidence="1 3">Belongs to the enoyl-CoA hydratase/isomerase family.</text>
</comment>
<dbReference type="Pfam" id="PF00378">
    <property type="entry name" value="ECH_1"/>
    <property type="match status" value="1"/>
</dbReference>
<dbReference type="InterPro" id="IPR018376">
    <property type="entry name" value="Enoyl-CoA_hyd/isom_CS"/>
</dbReference>
<evidence type="ECO:0000256" key="3">
    <source>
        <dbReference type="RuleBase" id="RU003707"/>
    </source>
</evidence>
<keyword evidence="2 4" id="KW-0456">Lyase</keyword>
<proteinExistence type="inferred from homology"/>
<dbReference type="CDD" id="cd06558">
    <property type="entry name" value="crotonase-like"/>
    <property type="match status" value="1"/>
</dbReference>
<protein>
    <submittedName>
        <fullName evidence="4">Enoyl-CoA hydratase</fullName>
        <ecNumber evidence="4">4.2.1.17</ecNumber>
    </submittedName>
</protein>
<dbReference type="NCBIfam" id="NF004781">
    <property type="entry name" value="PRK06127.1"/>
    <property type="match status" value="1"/>
</dbReference>
<dbReference type="InterPro" id="IPR001753">
    <property type="entry name" value="Enoyl-CoA_hydra/iso"/>
</dbReference>
<accession>A0A849IBX4</accession>
<dbReference type="InterPro" id="IPR029045">
    <property type="entry name" value="ClpP/crotonase-like_dom_sf"/>
</dbReference>
<dbReference type="Gene3D" id="1.10.12.10">
    <property type="entry name" value="Lyase 2-enoyl-coa Hydratase, Chain A, domain 2"/>
    <property type="match status" value="1"/>
</dbReference>
<dbReference type="InterPro" id="IPR014748">
    <property type="entry name" value="Enoyl-CoA_hydra_C"/>
</dbReference>
<dbReference type="PANTHER" id="PTHR11941:SF54">
    <property type="entry name" value="ENOYL-COA HYDRATASE, MITOCHONDRIAL"/>
    <property type="match status" value="1"/>
</dbReference>
<dbReference type="AlphaFoldDB" id="A0A849IBX4"/>
<dbReference type="PANTHER" id="PTHR11941">
    <property type="entry name" value="ENOYL-COA HYDRATASE-RELATED"/>
    <property type="match status" value="1"/>
</dbReference>
<dbReference type="RefSeq" id="WP_171218920.1">
    <property type="nucleotide sequence ID" value="NZ_JABEPP010000003.1"/>
</dbReference>
<reference evidence="4 5" key="1">
    <citation type="submission" date="2020-04" db="EMBL/GenBank/DDBJ databases">
        <title>Enterovirga sp. isolate from soil.</title>
        <authorList>
            <person name="Chea S."/>
            <person name="Kim D.-U."/>
        </authorList>
    </citation>
    <scope>NUCLEOTIDE SEQUENCE [LARGE SCALE GENOMIC DNA]</scope>
    <source>
        <strain evidence="4 5">DB1703</strain>
    </source>
</reference>
<dbReference type="GO" id="GO:0004300">
    <property type="term" value="F:enoyl-CoA hydratase activity"/>
    <property type="evidence" value="ECO:0007669"/>
    <property type="project" value="UniProtKB-EC"/>
</dbReference>
<dbReference type="Gene3D" id="3.90.226.10">
    <property type="entry name" value="2-enoyl-CoA Hydratase, Chain A, domain 1"/>
    <property type="match status" value="1"/>
</dbReference>
<dbReference type="EMBL" id="JABEPP010000003">
    <property type="protein sequence ID" value="NNM73477.1"/>
    <property type="molecule type" value="Genomic_DNA"/>
</dbReference>